<dbReference type="PROSITE" id="PS51059">
    <property type="entry name" value="PARP_CATALYTIC"/>
    <property type="match status" value="1"/>
</dbReference>
<dbReference type="SUPFAM" id="SSF56399">
    <property type="entry name" value="ADP-ribosylation"/>
    <property type="match status" value="1"/>
</dbReference>
<protein>
    <recommendedName>
        <fullName evidence="2">PARP catalytic domain-containing protein</fullName>
    </recommendedName>
</protein>
<sequence>MCINLDLIIIFWVLSAGECDVHDDGVRYMLFCRIILGKVDVIFPGSTQSRPWSDEYGTGLDNPILPNRYVIWDEKKITHIFPEHVIAFRMQGK</sequence>
<dbReference type="EMBL" id="MTKT01005370">
    <property type="protein sequence ID" value="OWM67817.1"/>
    <property type="molecule type" value="Genomic_DNA"/>
</dbReference>
<reference evidence="4" key="1">
    <citation type="journal article" date="2017" name="Plant J.">
        <title>The pomegranate (Punica granatum L.) genome and the genomics of punicalagin biosynthesis.</title>
        <authorList>
            <person name="Qin G."/>
            <person name="Xu C."/>
            <person name="Ming R."/>
            <person name="Tang H."/>
            <person name="Guyot R."/>
            <person name="Kramer E.M."/>
            <person name="Hu Y."/>
            <person name="Yi X."/>
            <person name="Qi Y."/>
            <person name="Xu X."/>
            <person name="Gao Z."/>
            <person name="Pan H."/>
            <person name="Jian J."/>
            <person name="Tian Y."/>
            <person name="Yue Z."/>
            <person name="Xu Y."/>
        </authorList>
    </citation>
    <scope>NUCLEOTIDE SEQUENCE [LARGE SCALE GENOMIC DNA]</scope>
    <source>
        <strain evidence="4">cv. Dabenzi</strain>
    </source>
</reference>
<feature type="domain" description="PARP catalytic" evidence="2">
    <location>
        <begin position="1"/>
        <end position="93"/>
    </location>
</feature>
<proteinExistence type="predicted"/>
<dbReference type="InterPro" id="IPR044964">
    <property type="entry name" value="RCD1/SRO1-5"/>
</dbReference>
<feature type="chain" id="PRO_5012645922" description="PARP catalytic domain-containing protein" evidence="1">
    <location>
        <begin position="17"/>
        <end position="93"/>
    </location>
</feature>
<dbReference type="InterPro" id="IPR012317">
    <property type="entry name" value="Poly(ADP-ribose)pol_cat_dom"/>
</dbReference>
<dbReference type="GO" id="GO:0003950">
    <property type="term" value="F:NAD+ poly-ADP-ribosyltransferase activity"/>
    <property type="evidence" value="ECO:0007669"/>
    <property type="project" value="InterPro"/>
</dbReference>
<dbReference type="PANTHER" id="PTHR32263:SF5">
    <property type="entry name" value="INACTIVE POLY [ADP-RIBOSE] POLYMERASE SRO1-RELATED"/>
    <property type="match status" value="1"/>
</dbReference>
<evidence type="ECO:0000256" key="1">
    <source>
        <dbReference type="SAM" id="SignalP"/>
    </source>
</evidence>
<dbReference type="Gene3D" id="3.90.228.10">
    <property type="match status" value="1"/>
</dbReference>
<accession>A0A218W4N4</accession>
<evidence type="ECO:0000313" key="3">
    <source>
        <dbReference type="EMBL" id="OWM67817.1"/>
    </source>
</evidence>
<gene>
    <name evidence="3" type="ORF">CDL15_Pgr010755</name>
</gene>
<dbReference type="Proteomes" id="UP000197138">
    <property type="component" value="Unassembled WGS sequence"/>
</dbReference>
<feature type="signal peptide" evidence="1">
    <location>
        <begin position="1"/>
        <end position="16"/>
    </location>
</feature>
<dbReference type="AlphaFoldDB" id="A0A218W4N4"/>
<evidence type="ECO:0000313" key="4">
    <source>
        <dbReference type="Proteomes" id="UP000197138"/>
    </source>
</evidence>
<organism evidence="3 4">
    <name type="scientific">Punica granatum</name>
    <name type="common">Pomegranate</name>
    <dbReference type="NCBI Taxonomy" id="22663"/>
    <lineage>
        <taxon>Eukaryota</taxon>
        <taxon>Viridiplantae</taxon>
        <taxon>Streptophyta</taxon>
        <taxon>Embryophyta</taxon>
        <taxon>Tracheophyta</taxon>
        <taxon>Spermatophyta</taxon>
        <taxon>Magnoliopsida</taxon>
        <taxon>eudicotyledons</taxon>
        <taxon>Gunneridae</taxon>
        <taxon>Pentapetalae</taxon>
        <taxon>rosids</taxon>
        <taxon>malvids</taxon>
        <taxon>Myrtales</taxon>
        <taxon>Lythraceae</taxon>
        <taxon>Punica</taxon>
    </lineage>
</organism>
<comment type="caution">
    <text evidence="3">The sequence shown here is derived from an EMBL/GenBank/DDBJ whole genome shotgun (WGS) entry which is preliminary data.</text>
</comment>
<name>A0A218W4N4_PUNGR</name>
<evidence type="ECO:0000259" key="2">
    <source>
        <dbReference type="PROSITE" id="PS51059"/>
    </source>
</evidence>
<dbReference type="PANTHER" id="PTHR32263">
    <property type="entry name" value="INACTIVE POLY [ADP-RIBOSE] POLYMERASE SRO4-RELATED"/>
    <property type="match status" value="1"/>
</dbReference>
<keyword evidence="1" id="KW-0732">Signal</keyword>